<proteinExistence type="predicted"/>
<accession>A0A1H7EX35</accession>
<gene>
    <name evidence="1" type="ORF">SAMN05192542_10134</name>
</gene>
<reference evidence="2" key="1">
    <citation type="submission" date="2016-10" db="EMBL/GenBank/DDBJ databases">
        <authorList>
            <person name="Varghese N."/>
            <person name="Submissions S."/>
        </authorList>
    </citation>
    <scope>NUCLEOTIDE SEQUENCE [LARGE SCALE GENOMIC DNA]</scope>
    <source>
        <strain evidence="2">LMG 26416</strain>
    </source>
</reference>
<sequence>MTFVDQEIAHITNAMAISLQGLAETGVPVLPAAYWRERIHKLMDGNHLVHGQLCAVDTLLRQLDGFEAVQRWSMPAGNAA</sequence>
<evidence type="ECO:0000313" key="1">
    <source>
        <dbReference type="EMBL" id="SEK18453.1"/>
    </source>
</evidence>
<dbReference type="RefSeq" id="WP_090552943.1">
    <property type="nucleotide sequence ID" value="NZ_FNSR01000003.1"/>
</dbReference>
<keyword evidence="2" id="KW-1185">Reference proteome</keyword>
<dbReference type="Proteomes" id="UP000199120">
    <property type="component" value="Unassembled WGS sequence"/>
</dbReference>
<organism evidence="1 2">
    <name type="scientific">Paraburkholderia caballeronis</name>
    <dbReference type="NCBI Taxonomy" id="416943"/>
    <lineage>
        <taxon>Bacteria</taxon>
        <taxon>Pseudomonadati</taxon>
        <taxon>Pseudomonadota</taxon>
        <taxon>Betaproteobacteria</taxon>
        <taxon>Burkholderiales</taxon>
        <taxon>Burkholderiaceae</taxon>
        <taxon>Paraburkholderia</taxon>
    </lineage>
</organism>
<protein>
    <submittedName>
        <fullName evidence="1">Uncharacterized protein</fullName>
    </submittedName>
</protein>
<dbReference type="OrthoDB" id="9007456at2"/>
<dbReference type="AlphaFoldDB" id="A0A1H7EX35"/>
<name>A0A1H7EX35_9BURK</name>
<evidence type="ECO:0000313" key="2">
    <source>
        <dbReference type="Proteomes" id="UP000199120"/>
    </source>
</evidence>
<dbReference type="EMBL" id="FOAJ01000001">
    <property type="protein sequence ID" value="SEK18453.1"/>
    <property type="molecule type" value="Genomic_DNA"/>
</dbReference>